<dbReference type="CDD" id="cd00519">
    <property type="entry name" value="Lipase_3"/>
    <property type="match status" value="1"/>
</dbReference>
<dbReference type="PANTHER" id="PTHR45856:SF11">
    <property type="entry name" value="FUNGAL LIPASE-LIKE DOMAIN-CONTAINING PROTEIN"/>
    <property type="match status" value="1"/>
</dbReference>
<dbReference type="Gene3D" id="3.40.50.1820">
    <property type="entry name" value="alpha/beta hydrolase"/>
    <property type="match status" value="1"/>
</dbReference>
<dbReference type="Proteomes" id="UP000316598">
    <property type="component" value="Unassembled WGS sequence"/>
</dbReference>
<dbReference type="EMBL" id="SJPI01000001">
    <property type="protein sequence ID" value="TWT54420.1"/>
    <property type="molecule type" value="Genomic_DNA"/>
</dbReference>
<dbReference type="SUPFAM" id="SSF53474">
    <property type="entry name" value="alpha/beta-Hydrolases"/>
    <property type="match status" value="1"/>
</dbReference>
<comment type="caution">
    <text evidence="2">The sequence shown here is derived from an EMBL/GenBank/DDBJ whole genome shotgun (WGS) entry which is preliminary data.</text>
</comment>
<dbReference type="AlphaFoldDB" id="A0A5C5WV40"/>
<dbReference type="Pfam" id="PF01764">
    <property type="entry name" value="Lipase_3"/>
    <property type="match status" value="1"/>
</dbReference>
<accession>A0A5C5WV40</accession>
<evidence type="ECO:0000259" key="1">
    <source>
        <dbReference type="Pfam" id="PF01764"/>
    </source>
</evidence>
<keyword evidence="3" id="KW-1185">Reference proteome</keyword>
<dbReference type="InterPro" id="IPR002921">
    <property type="entry name" value="Fungal_lipase-type"/>
</dbReference>
<protein>
    <submittedName>
        <fullName evidence="2">Lipase (Class 3)</fullName>
    </submittedName>
</protein>
<sequence length="301" mass="32326">MILRFRDQHSREDARYLATACDLVYLDPDAAKVAFAEQLGLTGELVSVDNTQAFVGENDESIVIAFRGSQTPSTLDGVKDWLLTNARNFLVIPEGRIGTDFAAAGVGARFHRGFMQALDELWIPLYSRVDEAFGRKERPVWVTGHSLGGALALLCAWRMHQQFIPIHQVVTFGAPMIGNAAAAEAFAREFPDRIFRYVDAGDLVPKLPMMSLFSNDYGHVQREVVVGSSALVTAAGVIASVATKAAAGSSSSAASSVVGSGIVASAQGAMSGEVVDQIWAELSKGLPSHLMHNYLNRLTGE</sequence>
<reference evidence="2 3" key="1">
    <citation type="submission" date="2019-02" db="EMBL/GenBank/DDBJ databases">
        <title>Deep-cultivation of Planctomycetes and their phenomic and genomic characterization uncovers novel biology.</title>
        <authorList>
            <person name="Wiegand S."/>
            <person name="Jogler M."/>
            <person name="Boedeker C."/>
            <person name="Pinto D."/>
            <person name="Vollmers J."/>
            <person name="Rivas-Marin E."/>
            <person name="Kohn T."/>
            <person name="Peeters S.H."/>
            <person name="Heuer A."/>
            <person name="Rast P."/>
            <person name="Oberbeckmann S."/>
            <person name="Bunk B."/>
            <person name="Jeske O."/>
            <person name="Meyerdierks A."/>
            <person name="Storesund J.E."/>
            <person name="Kallscheuer N."/>
            <person name="Luecker S."/>
            <person name="Lage O.M."/>
            <person name="Pohl T."/>
            <person name="Merkel B.J."/>
            <person name="Hornburger P."/>
            <person name="Mueller R.-W."/>
            <person name="Bruemmer F."/>
            <person name="Labrenz M."/>
            <person name="Spormann A.M."/>
            <person name="Op Den Camp H."/>
            <person name="Overmann J."/>
            <person name="Amann R."/>
            <person name="Jetten M.S.M."/>
            <person name="Mascher T."/>
            <person name="Medema M.H."/>
            <person name="Devos D.P."/>
            <person name="Kaster A.-K."/>
            <person name="Ovreas L."/>
            <person name="Rohde M."/>
            <person name="Galperin M.Y."/>
            <person name="Jogler C."/>
        </authorList>
    </citation>
    <scope>NUCLEOTIDE SEQUENCE [LARGE SCALE GENOMIC DNA]</scope>
    <source>
        <strain evidence="2 3">Pla22</strain>
    </source>
</reference>
<gene>
    <name evidence="2" type="ORF">Pla22_20670</name>
</gene>
<dbReference type="InterPro" id="IPR051218">
    <property type="entry name" value="Sec_MonoDiacylglyc_Lipase"/>
</dbReference>
<dbReference type="InterPro" id="IPR029058">
    <property type="entry name" value="AB_hydrolase_fold"/>
</dbReference>
<feature type="domain" description="Fungal lipase-type" evidence="1">
    <location>
        <begin position="63"/>
        <end position="210"/>
    </location>
</feature>
<name>A0A5C5WV40_9BACT</name>
<dbReference type="OrthoDB" id="5522031at2"/>
<proteinExistence type="predicted"/>
<dbReference type="RefSeq" id="WP_146514468.1">
    <property type="nucleotide sequence ID" value="NZ_SJPI01000001.1"/>
</dbReference>
<organism evidence="2 3">
    <name type="scientific">Rubripirellula amarantea</name>
    <dbReference type="NCBI Taxonomy" id="2527999"/>
    <lineage>
        <taxon>Bacteria</taxon>
        <taxon>Pseudomonadati</taxon>
        <taxon>Planctomycetota</taxon>
        <taxon>Planctomycetia</taxon>
        <taxon>Pirellulales</taxon>
        <taxon>Pirellulaceae</taxon>
        <taxon>Rubripirellula</taxon>
    </lineage>
</organism>
<dbReference type="GO" id="GO:0006629">
    <property type="term" value="P:lipid metabolic process"/>
    <property type="evidence" value="ECO:0007669"/>
    <property type="project" value="InterPro"/>
</dbReference>
<dbReference type="PANTHER" id="PTHR45856">
    <property type="entry name" value="ALPHA/BETA-HYDROLASES SUPERFAMILY PROTEIN"/>
    <property type="match status" value="1"/>
</dbReference>
<evidence type="ECO:0000313" key="3">
    <source>
        <dbReference type="Proteomes" id="UP000316598"/>
    </source>
</evidence>
<evidence type="ECO:0000313" key="2">
    <source>
        <dbReference type="EMBL" id="TWT54420.1"/>
    </source>
</evidence>